<dbReference type="PANTHER" id="PTHR34322:SF2">
    <property type="entry name" value="TRANSPOSASE IS200-LIKE DOMAIN-CONTAINING PROTEIN"/>
    <property type="match status" value="1"/>
</dbReference>
<dbReference type="GO" id="GO:0004803">
    <property type="term" value="F:transposase activity"/>
    <property type="evidence" value="ECO:0007669"/>
    <property type="project" value="InterPro"/>
</dbReference>
<dbReference type="EMBL" id="AJWN02000046">
    <property type="protein sequence ID" value="OEE61623.1"/>
    <property type="molecule type" value="Genomic_DNA"/>
</dbReference>
<comment type="caution">
    <text evidence="2">The sequence shown here is derived from an EMBL/GenBank/DDBJ whole genome shotgun (WGS) entry which is preliminary data.</text>
</comment>
<dbReference type="InterPro" id="IPR036515">
    <property type="entry name" value="Transposase_17_sf"/>
</dbReference>
<organism evidence="2 3">
    <name type="scientific">Enterovibrio norvegicus FF-454</name>
    <dbReference type="NCBI Taxonomy" id="1185651"/>
    <lineage>
        <taxon>Bacteria</taxon>
        <taxon>Pseudomonadati</taxon>
        <taxon>Pseudomonadota</taxon>
        <taxon>Gammaproteobacteria</taxon>
        <taxon>Vibrionales</taxon>
        <taxon>Vibrionaceae</taxon>
        <taxon>Enterovibrio</taxon>
    </lineage>
</organism>
<dbReference type="AlphaFoldDB" id="A0A1E5C7Y7"/>
<dbReference type="GO" id="GO:0003677">
    <property type="term" value="F:DNA binding"/>
    <property type="evidence" value="ECO:0007669"/>
    <property type="project" value="InterPro"/>
</dbReference>
<gene>
    <name evidence="2" type="ORF">A1OK_08890</name>
</gene>
<dbReference type="SUPFAM" id="SSF143422">
    <property type="entry name" value="Transposase IS200-like"/>
    <property type="match status" value="1"/>
</dbReference>
<dbReference type="RefSeq" id="WP_029486402.1">
    <property type="nucleotide sequence ID" value="NZ_AJWN02000046.1"/>
</dbReference>
<proteinExistence type="predicted"/>
<evidence type="ECO:0000259" key="1">
    <source>
        <dbReference type="SMART" id="SM01321"/>
    </source>
</evidence>
<dbReference type="InterPro" id="IPR002686">
    <property type="entry name" value="Transposase_17"/>
</dbReference>
<feature type="domain" description="Transposase IS200-like" evidence="1">
    <location>
        <begin position="13"/>
        <end position="187"/>
    </location>
</feature>
<dbReference type="Proteomes" id="UP000095039">
    <property type="component" value="Unassembled WGS sequence"/>
</dbReference>
<sequence length="320" mass="36551">MTKARSSLISIDATPYYHCVSRCVRRSFLCGYDELAKQNYEHRRGWIEERLLALAGAFCIDICAYAIMSNHYHVVLHINADKSKQLTAHDVAERWLAFHQGPTLIHRFLAQDTLTDSETERCHTVIETWRERLMSISWFMRLLNQHIASEANREDKCTGHFWEGRFKSQALLDEKALAAAMAYVDLNPVRAAIAATPETSDFTSIKARINAIENEKTATKGLFPFVGNPRENMSEGIPFRLMDYLELVDWTGRQCREDKRGQIDSRTPPILNRLGFDSAEWLDAYKHAQKGTLIGTKSSIKRALSLLGRKRLCGFRLPAS</sequence>
<keyword evidence="3" id="KW-1185">Reference proteome</keyword>
<dbReference type="GO" id="GO:0006313">
    <property type="term" value="P:DNA transposition"/>
    <property type="evidence" value="ECO:0007669"/>
    <property type="project" value="InterPro"/>
</dbReference>
<dbReference type="Gene3D" id="3.30.70.1290">
    <property type="entry name" value="Transposase IS200-like"/>
    <property type="match status" value="1"/>
</dbReference>
<evidence type="ECO:0000313" key="3">
    <source>
        <dbReference type="Proteomes" id="UP000095039"/>
    </source>
</evidence>
<name>A0A1E5C7Y7_9GAMM</name>
<dbReference type="PANTHER" id="PTHR34322">
    <property type="entry name" value="TRANSPOSASE, Y1_TNP DOMAIN-CONTAINING"/>
    <property type="match status" value="1"/>
</dbReference>
<accession>A0A1E5C7Y7</accession>
<reference evidence="2 3" key="1">
    <citation type="journal article" date="2012" name="Science">
        <title>Ecological populations of bacteria act as socially cohesive units of antibiotic production and resistance.</title>
        <authorList>
            <person name="Cordero O.X."/>
            <person name="Wildschutte H."/>
            <person name="Kirkup B."/>
            <person name="Proehl S."/>
            <person name="Ngo L."/>
            <person name="Hussain F."/>
            <person name="Le Roux F."/>
            <person name="Mincer T."/>
            <person name="Polz M.F."/>
        </authorList>
    </citation>
    <scope>NUCLEOTIDE SEQUENCE [LARGE SCALE GENOMIC DNA]</scope>
    <source>
        <strain evidence="2 3">FF-454</strain>
    </source>
</reference>
<dbReference type="SMART" id="SM01321">
    <property type="entry name" value="Y1_Tnp"/>
    <property type="match status" value="1"/>
</dbReference>
<protein>
    <submittedName>
        <fullName evidence="2">Transposase</fullName>
    </submittedName>
</protein>
<evidence type="ECO:0000313" key="2">
    <source>
        <dbReference type="EMBL" id="OEE61623.1"/>
    </source>
</evidence>